<gene>
    <name evidence="1" type="ORF">CYMTET_23533</name>
</gene>
<dbReference type="AlphaFoldDB" id="A0AAE0FXS3"/>
<dbReference type="Proteomes" id="UP001190700">
    <property type="component" value="Unassembled WGS sequence"/>
</dbReference>
<sequence length="435" mass="48320">MSPGLDEDIATGFEKELEATRGTVQALNEATQRSLEILTDSVQGVRQQAEDTKEVCRELGGTVASMGRQQDEQRASIGAVQTRQEDHRAAIAAAENAIDKSRELHRAALAAVEKDLVGEGQQRQVAISSVEKEIQRCQEQHRASAAWTEKEMERCHEQCRQLKAEMAMNDTQQKRRLQEHKASHEAGQRMAIMELEAQLVEQKVTQEAAQQAWQDAQQTLINGLEQSLVSLRVQQEVDVAGATAARSKLVQQCETNRVTVAETALGVGRNKELIAQASAKIIDLQREITLKADASEVQLKLEMCSTVAEHAELKERLDEYEQKVEIMTRTSREDARLRDLAQRSAAAKSGAPGALFQTMNISDRDVSKRTSELLSRTEAAVSSNKTPGMAPAMVGSSAFFPYGSMYDVVPIIFPKRFNVLFCPSFEMPFYDHMCK</sequence>
<keyword evidence="2" id="KW-1185">Reference proteome</keyword>
<reference evidence="1 2" key="1">
    <citation type="journal article" date="2015" name="Genome Biol. Evol.">
        <title>Comparative Genomics of a Bacterivorous Green Alga Reveals Evolutionary Causalities and Consequences of Phago-Mixotrophic Mode of Nutrition.</title>
        <authorList>
            <person name="Burns J.A."/>
            <person name="Paasch A."/>
            <person name="Narechania A."/>
            <person name="Kim E."/>
        </authorList>
    </citation>
    <scope>NUCLEOTIDE SEQUENCE [LARGE SCALE GENOMIC DNA]</scope>
    <source>
        <strain evidence="1 2">PLY_AMNH</strain>
    </source>
</reference>
<proteinExistence type="predicted"/>
<evidence type="ECO:0000313" key="2">
    <source>
        <dbReference type="Proteomes" id="UP001190700"/>
    </source>
</evidence>
<protein>
    <submittedName>
        <fullName evidence="1">Uncharacterized protein</fullName>
    </submittedName>
</protein>
<comment type="caution">
    <text evidence="1">The sequence shown here is derived from an EMBL/GenBank/DDBJ whole genome shotgun (WGS) entry which is preliminary data.</text>
</comment>
<dbReference type="EMBL" id="LGRX02012106">
    <property type="protein sequence ID" value="KAK3267937.1"/>
    <property type="molecule type" value="Genomic_DNA"/>
</dbReference>
<accession>A0AAE0FXS3</accession>
<name>A0AAE0FXS3_9CHLO</name>
<evidence type="ECO:0000313" key="1">
    <source>
        <dbReference type="EMBL" id="KAK3267937.1"/>
    </source>
</evidence>
<organism evidence="1 2">
    <name type="scientific">Cymbomonas tetramitiformis</name>
    <dbReference type="NCBI Taxonomy" id="36881"/>
    <lineage>
        <taxon>Eukaryota</taxon>
        <taxon>Viridiplantae</taxon>
        <taxon>Chlorophyta</taxon>
        <taxon>Pyramimonadophyceae</taxon>
        <taxon>Pyramimonadales</taxon>
        <taxon>Pyramimonadaceae</taxon>
        <taxon>Cymbomonas</taxon>
    </lineage>
</organism>